<keyword evidence="1" id="KW-0472">Membrane</keyword>
<protein>
    <submittedName>
        <fullName evidence="2">Uncharacterized protein</fullName>
    </submittedName>
</protein>
<dbReference type="AlphaFoldDB" id="A0A4Q2JZF2"/>
<comment type="caution">
    <text evidence="2">The sequence shown here is derived from an EMBL/GenBank/DDBJ whole genome shotgun (WGS) entry which is preliminary data.</text>
</comment>
<dbReference type="RefSeq" id="WP_129424606.1">
    <property type="nucleotide sequence ID" value="NZ_SDPW01000001.1"/>
</dbReference>
<evidence type="ECO:0000313" key="3">
    <source>
        <dbReference type="EMBL" id="RXZ55014.1"/>
    </source>
</evidence>
<gene>
    <name evidence="2" type="ORF">ET524_07475</name>
    <name evidence="3" type="ORF">ET524_11390</name>
</gene>
<evidence type="ECO:0000256" key="1">
    <source>
        <dbReference type="SAM" id="Phobius"/>
    </source>
</evidence>
<sequence>MRRLQMHFAWYMASYTVLMLVSYALWIAAGSPAGPLEAGTFAGGLQAVSNFLVDFAVVAYPLYAAIRFIIKRLSRPMGTRLRPVKGETKREVAVKAASSLSL</sequence>
<evidence type="ECO:0000313" key="4">
    <source>
        <dbReference type="Proteomes" id="UP000293345"/>
    </source>
</evidence>
<reference evidence="2 4" key="1">
    <citation type="submission" date="2019-01" db="EMBL/GenBank/DDBJ databases">
        <title>Senegalimassilia sp. nov. KGMB04484 isolated human feces.</title>
        <authorList>
            <person name="Han K.-I."/>
            <person name="Kim J.-S."/>
            <person name="Lee K.C."/>
            <person name="Suh M.K."/>
            <person name="Eom M.K."/>
            <person name="Lee J.H."/>
            <person name="Park S.-H."/>
            <person name="Kang S.W."/>
            <person name="Park J.-E."/>
            <person name="Oh B.S."/>
            <person name="Yu S.Y."/>
            <person name="Choi S.-H."/>
            <person name="Lee D.H."/>
            <person name="Yoon H."/>
            <person name="Kim B.-Y."/>
            <person name="Lee J.H."/>
            <person name="Lee J.-S."/>
        </authorList>
    </citation>
    <scope>NUCLEOTIDE SEQUENCE [LARGE SCALE GENOMIC DNA]</scope>
    <source>
        <strain evidence="2 4">KGMB04484</strain>
    </source>
</reference>
<feature type="transmembrane region" description="Helical" evidence="1">
    <location>
        <begin position="12"/>
        <end position="31"/>
    </location>
</feature>
<dbReference type="OrthoDB" id="9991428at2"/>
<keyword evidence="1" id="KW-0812">Transmembrane</keyword>
<name>A0A4Q2JZF2_9ACTN</name>
<organism evidence="2 4">
    <name type="scientific">Senegalimassilia faecalis</name>
    <dbReference type="NCBI Taxonomy" id="2509433"/>
    <lineage>
        <taxon>Bacteria</taxon>
        <taxon>Bacillati</taxon>
        <taxon>Actinomycetota</taxon>
        <taxon>Coriobacteriia</taxon>
        <taxon>Coriobacteriales</taxon>
        <taxon>Coriobacteriaceae</taxon>
        <taxon>Senegalimassilia</taxon>
    </lineage>
</organism>
<dbReference type="Proteomes" id="UP000293345">
    <property type="component" value="Unassembled WGS sequence"/>
</dbReference>
<evidence type="ECO:0000313" key="2">
    <source>
        <dbReference type="EMBL" id="RXZ54336.1"/>
    </source>
</evidence>
<keyword evidence="4" id="KW-1185">Reference proteome</keyword>
<proteinExistence type="predicted"/>
<feature type="transmembrane region" description="Helical" evidence="1">
    <location>
        <begin position="51"/>
        <end position="70"/>
    </location>
</feature>
<keyword evidence="1" id="KW-1133">Transmembrane helix</keyword>
<accession>A0A4Q2JZF2</accession>
<dbReference type="EMBL" id="SDPW01000001">
    <property type="protein sequence ID" value="RXZ54336.1"/>
    <property type="molecule type" value="Genomic_DNA"/>
</dbReference>
<dbReference type="EMBL" id="SDPW01000001">
    <property type="protein sequence ID" value="RXZ55014.1"/>
    <property type="molecule type" value="Genomic_DNA"/>
</dbReference>